<feature type="chain" id="PRO_5046294732" evidence="2">
    <location>
        <begin position="22"/>
        <end position="343"/>
    </location>
</feature>
<evidence type="ECO:0000313" key="5">
    <source>
        <dbReference type="Proteomes" id="UP001307889"/>
    </source>
</evidence>
<evidence type="ECO:0000256" key="1">
    <source>
        <dbReference type="ARBA" id="ARBA00009403"/>
    </source>
</evidence>
<dbReference type="InterPro" id="IPR000010">
    <property type="entry name" value="Cystatin_dom"/>
</dbReference>
<reference evidence="4 5" key="1">
    <citation type="submission" date="2023-09" db="EMBL/GenBank/DDBJ databases">
        <title>Nesidiocoris tenuis whole genome shotgun sequence.</title>
        <authorList>
            <person name="Shibata T."/>
            <person name="Shimoda M."/>
            <person name="Kobayashi T."/>
            <person name="Uehara T."/>
        </authorList>
    </citation>
    <scope>NUCLEOTIDE SEQUENCE [LARGE SCALE GENOMIC DNA]</scope>
    <source>
        <strain evidence="4 5">Japan</strain>
    </source>
</reference>
<dbReference type="SUPFAM" id="SSF54403">
    <property type="entry name" value="Cystatin/monellin"/>
    <property type="match status" value="3"/>
</dbReference>
<name>A0ABN7BAN7_9HEMI</name>
<evidence type="ECO:0000259" key="3">
    <source>
        <dbReference type="SMART" id="SM00043"/>
    </source>
</evidence>
<dbReference type="SMART" id="SM00043">
    <property type="entry name" value="CY"/>
    <property type="match status" value="2"/>
</dbReference>
<dbReference type="PROSITE" id="PS00287">
    <property type="entry name" value="CYSTATIN"/>
    <property type="match status" value="2"/>
</dbReference>
<dbReference type="InterPro" id="IPR046350">
    <property type="entry name" value="Cystatin_sf"/>
</dbReference>
<comment type="similarity">
    <text evidence="1">Belongs to the cystatin family.</text>
</comment>
<evidence type="ECO:0000313" key="4">
    <source>
        <dbReference type="EMBL" id="BET01451.1"/>
    </source>
</evidence>
<protein>
    <submittedName>
        <fullName evidence="4">Curly</fullName>
    </submittedName>
</protein>
<organism evidence="4 5">
    <name type="scientific">Nesidiocoris tenuis</name>
    <dbReference type="NCBI Taxonomy" id="355587"/>
    <lineage>
        <taxon>Eukaryota</taxon>
        <taxon>Metazoa</taxon>
        <taxon>Ecdysozoa</taxon>
        <taxon>Arthropoda</taxon>
        <taxon>Hexapoda</taxon>
        <taxon>Insecta</taxon>
        <taxon>Pterygota</taxon>
        <taxon>Neoptera</taxon>
        <taxon>Paraneoptera</taxon>
        <taxon>Hemiptera</taxon>
        <taxon>Heteroptera</taxon>
        <taxon>Panheteroptera</taxon>
        <taxon>Cimicomorpha</taxon>
        <taxon>Miridae</taxon>
        <taxon>Dicyphina</taxon>
        <taxon>Nesidiocoris</taxon>
    </lineage>
</organism>
<keyword evidence="2" id="KW-0732">Signal</keyword>
<dbReference type="EMBL" id="AP028921">
    <property type="protein sequence ID" value="BET01451.1"/>
    <property type="molecule type" value="Genomic_DNA"/>
</dbReference>
<sequence>MRGYAILLLTALVAISSRADAKGVCAGCPVHQDVSGFPMNKLHRALATANANEGVNKIISVTTQVVAGIKYNVVYESASGKVCTATWIEAEWESKLPLGTQISCKAKRSLLGGFTDVDSSEIPTVQAYGDLASNQNTHNGASTRRVVVKVLKAQKQVVNGVNYKFKYVVKTTACSMDETPNDDCMNKEVAPREVCESLVYTNNFLVHDVPRVQVLHTECHTDDSATSFLALPGGLANGKDSQEMHDAAQFATKYINKKVNSMYLKGLYKINKVQQQVVAGTLYHFTIVLRATDCLKQNGVVHPTENCNFSAQPAERDLECDINVWVKPWLGFRQVTESNCHSL</sequence>
<dbReference type="InterPro" id="IPR018073">
    <property type="entry name" value="Prot_inh_cystat_CS"/>
</dbReference>
<feature type="domain" description="Cystatin" evidence="3">
    <location>
        <begin position="109"/>
        <end position="220"/>
    </location>
</feature>
<gene>
    <name evidence="4" type="ORF">NTJ_14267</name>
</gene>
<dbReference type="CDD" id="cd00042">
    <property type="entry name" value="CY"/>
    <property type="match status" value="2"/>
</dbReference>
<keyword evidence="5" id="KW-1185">Reference proteome</keyword>
<proteinExistence type="inferred from homology"/>
<feature type="signal peptide" evidence="2">
    <location>
        <begin position="1"/>
        <end position="21"/>
    </location>
</feature>
<accession>A0ABN7BAN7</accession>
<feature type="domain" description="Cystatin" evidence="3">
    <location>
        <begin position="230"/>
        <end position="341"/>
    </location>
</feature>
<dbReference type="Gene3D" id="3.10.450.10">
    <property type="match status" value="3"/>
</dbReference>
<dbReference type="PANTHER" id="PTHR46186">
    <property type="entry name" value="CYSTATIN"/>
    <property type="match status" value="1"/>
</dbReference>
<dbReference type="Pfam" id="PF00031">
    <property type="entry name" value="Cystatin"/>
    <property type="match status" value="2"/>
</dbReference>
<dbReference type="Proteomes" id="UP001307889">
    <property type="component" value="Chromosome 13"/>
</dbReference>
<evidence type="ECO:0000256" key="2">
    <source>
        <dbReference type="SAM" id="SignalP"/>
    </source>
</evidence>
<dbReference type="PANTHER" id="PTHR46186:SF12">
    <property type="entry name" value="CYSTATIN C (AMYLOID ANGIOPATHY AND CEREBRAL HEMORRHAGE)-RELATED"/>
    <property type="match status" value="1"/>
</dbReference>